<keyword evidence="1" id="KW-1133">Transmembrane helix</keyword>
<name>A0A6S6STE3_9BACT</name>
<gene>
    <name evidence="2" type="ORF">HELGO_WM34200</name>
</gene>
<dbReference type="AlphaFoldDB" id="A0A6S6STE3"/>
<evidence type="ECO:0000313" key="2">
    <source>
        <dbReference type="EMBL" id="CAA6805850.1"/>
    </source>
</evidence>
<protein>
    <submittedName>
        <fullName evidence="2">Uncharacterized protein</fullName>
    </submittedName>
</protein>
<accession>A0A6S6STE3</accession>
<dbReference type="EMBL" id="CACVAQ010000114">
    <property type="protein sequence ID" value="CAA6805850.1"/>
    <property type="molecule type" value="Genomic_DNA"/>
</dbReference>
<keyword evidence="1" id="KW-0472">Membrane</keyword>
<evidence type="ECO:0000256" key="1">
    <source>
        <dbReference type="SAM" id="Phobius"/>
    </source>
</evidence>
<sequence length="160" mass="17709">MISALETFVPNYSTQRIDLTMQYFIIILFTVLFSSSLSAQATASTNELVSATNIEVLNLNLDSDNVEIRETKGSRIIIESQIKLSTVSNTALLNFLINSGRYSLENKADLTTQTLSISRKKTMNVLLVKGKECEEIINYIILVPASVKMVHTKSATASIK</sequence>
<feature type="transmembrane region" description="Helical" evidence="1">
    <location>
        <begin position="20"/>
        <end position="39"/>
    </location>
</feature>
<reference evidence="2" key="1">
    <citation type="submission" date="2020-01" db="EMBL/GenBank/DDBJ databases">
        <authorList>
            <person name="Meier V. D."/>
            <person name="Meier V D."/>
        </authorList>
    </citation>
    <scope>NUCLEOTIDE SEQUENCE</scope>
    <source>
        <strain evidence="2">HLG_WM_MAG_10</strain>
    </source>
</reference>
<keyword evidence="1" id="KW-0812">Transmembrane</keyword>
<proteinExistence type="predicted"/>
<organism evidence="2">
    <name type="scientific">uncultured Aureispira sp</name>
    <dbReference type="NCBI Taxonomy" id="1331704"/>
    <lineage>
        <taxon>Bacteria</taxon>
        <taxon>Pseudomonadati</taxon>
        <taxon>Bacteroidota</taxon>
        <taxon>Saprospiria</taxon>
        <taxon>Saprospirales</taxon>
        <taxon>Saprospiraceae</taxon>
        <taxon>Aureispira</taxon>
        <taxon>environmental samples</taxon>
    </lineage>
</organism>